<dbReference type="RefSeq" id="XP_022302208.1">
    <property type="nucleotide sequence ID" value="XM_022446500.1"/>
</dbReference>
<evidence type="ECO:0000313" key="3">
    <source>
        <dbReference type="Proteomes" id="UP000694844"/>
    </source>
</evidence>
<dbReference type="InterPro" id="IPR000315">
    <property type="entry name" value="Znf_B-box"/>
</dbReference>
<dbReference type="SUPFAM" id="SSF101898">
    <property type="entry name" value="NHL repeat"/>
    <property type="match status" value="1"/>
</dbReference>
<dbReference type="AlphaFoldDB" id="A0A8B8BG40"/>
<evidence type="ECO:0000259" key="2">
    <source>
        <dbReference type="PROSITE" id="PS50119"/>
    </source>
</evidence>
<dbReference type="OrthoDB" id="5800423at2759"/>
<feature type="domain" description="B box-type" evidence="2">
    <location>
        <begin position="9"/>
        <end position="54"/>
    </location>
</feature>
<dbReference type="PANTHER" id="PTHR25462:SF296">
    <property type="entry name" value="MEIOTIC P26, ISOFORM F"/>
    <property type="match status" value="1"/>
</dbReference>
<dbReference type="PROSITE" id="PS50119">
    <property type="entry name" value="ZF_BBOX"/>
    <property type="match status" value="2"/>
</dbReference>
<protein>
    <submittedName>
        <fullName evidence="4">Uncharacterized protein LOC111110130 isoform X1</fullName>
    </submittedName>
</protein>
<dbReference type="Gene3D" id="3.30.160.60">
    <property type="entry name" value="Classic Zinc Finger"/>
    <property type="match status" value="1"/>
</dbReference>
<proteinExistence type="predicted"/>
<dbReference type="Gene3D" id="2.120.10.30">
    <property type="entry name" value="TolB, C-terminal domain"/>
    <property type="match status" value="1"/>
</dbReference>
<dbReference type="GO" id="GO:0061630">
    <property type="term" value="F:ubiquitin protein ligase activity"/>
    <property type="evidence" value="ECO:0007669"/>
    <property type="project" value="TreeGrafter"/>
</dbReference>
<dbReference type="GeneID" id="111110130"/>
<feature type="domain" description="B box-type" evidence="2">
    <location>
        <begin position="66"/>
        <end position="103"/>
    </location>
</feature>
<sequence length="556" mass="62566">MARSENWAQDVITCDLCVKPSQQFCNSCQVSLCNVCVRKHREESHSLSHDVVPFLHRKIQMALPECREHPGQRCEAHCNNCNQSACIKCILSGLHKGHAAEELSKTHERKVQKRIKETQLITTKIIPNYQKKDVEIETTMSEAKLECDHFGKENVRLKQMWHQEVDNIFDRVDTLSKSLLDKNLGPLRKYQEKIRNLIFEMTETVKQNEQILKANKVTQVNILSSNLKKYQEVPEKIMFKMPPHISNLIPGNEYGIGIGNFKATLLLKSNTTSTSVLSSSTTSQGLAQLLDDPRLIATIHTDYPSVKSIACLGIREAWISGSKDRIRFVDINGSVKNTISSNFPGECMPGDITVTKMGNLLFSNNSHEGGTVKIAKNELVEIRIQLSSKMFSGGLCYTRSGDILVHIIDDCFDGNTLHKISRYRGQKIVQEIETDEQRKHIFEPNTMETFVSLILKPVVVLDRTGQVRFRYDGTPARSKQRFNPGCIVTDCLGQIIVTDSKNECLHILDQNGQFLKCLVGCSLEKPFGLSVDGLGRLWVGSSSSGKVRVIEYLNGS</sequence>
<accession>A0A8B8BG40</accession>
<reference evidence="4" key="1">
    <citation type="submission" date="2025-08" db="UniProtKB">
        <authorList>
            <consortium name="RefSeq"/>
        </authorList>
    </citation>
    <scope>IDENTIFICATION</scope>
    <source>
        <tissue evidence="4">Whole sample</tissue>
    </source>
</reference>
<gene>
    <name evidence="4" type="primary">LOC111110130</name>
</gene>
<dbReference type="GO" id="GO:0008270">
    <property type="term" value="F:zinc ion binding"/>
    <property type="evidence" value="ECO:0007669"/>
    <property type="project" value="UniProtKB-KW"/>
</dbReference>
<evidence type="ECO:0000256" key="1">
    <source>
        <dbReference type="PROSITE-ProRule" id="PRU00024"/>
    </source>
</evidence>
<name>A0A8B8BG40_CRAVI</name>
<dbReference type="SMART" id="SM00336">
    <property type="entry name" value="BBOX"/>
    <property type="match status" value="2"/>
</dbReference>
<keyword evidence="3" id="KW-1185">Reference proteome</keyword>
<organism evidence="3 4">
    <name type="scientific">Crassostrea virginica</name>
    <name type="common">Eastern oyster</name>
    <dbReference type="NCBI Taxonomy" id="6565"/>
    <lineage>
        <taxon>Eukaryota</taxon>
        <taxon>Metazoa</taxon>
        <taxon>Spiralia</taxon>
        <taxon>Lophotrochozoa</taxon>
        <taxon>Mollusca</taxon>
        <taxon>Bivalvia</taxon>
        <taxon>Autobranchia</taxon>
        <taxon>Pteriomorphia</taxon>
        <taxon>Ostreida</taxon>
        <taxon>Ostreoidea</taxon>
        <taxon>Ostreidae</taxon>
        <taxon>Crassostrea</taxon>
    </lineage>
</organism>
<dbReference type="PANTHER" id="PTHR25462">
    <property type="entry name" value="BONUS, ISOFORM C-RELATED"/>
    <property type="match status" value="1"/>
</dbReference>
<dbReference type="Proteomes" id="UP000694844">
    <property type="component" value="Chromosome 8"/>
</dbReference>
<dbReference type="KEGG" id="cvn:111110130"/>
<keyword evidence="1" id="KW-0479">Metal-binding</keyword>
<dbReference type="InterPro" id="IPR011042">
    <property type="entry name" value="6-blade_b-propeller_TolB-like"/>
</dbReference>
<keyword evidence="1" id="KW-0863">Zinc-finger</keyword>
<evidence type="ECO:0000313" key="4">
    <source>
        <dbReference type="RefSeq" id="XP_022302208.1"/>
    </source>
</evidence>
<dbReference type="CDD" id="cd19756">
    <property type="entry name" value="Bbox2"/>
    <property type="match status" value="1"/>
</dbReference>
<dbReference type="InterPro" id="IPR047153">
    <property type="entry name" value="TRIM45/56/19-like"/>
</dbReference>
<dbReference type="Pfam" id="PF00643">
    <property type="entry name" value="zf-B_box"/>
    <property type="match status" value="1"/>
</dbReference>
<dbReference type="SUPFAM" id="SSF57845">
    <property type="entry name" value="B-box zinc-binding domain"/>
    <property type="match status" value="1"/>
</dbReference>
<keyword evidence="1" id="KW-0862">Zinc</keyword>